<dbReference type="PATRIC" id="fig|587753.10.peg.2563"/>
<protein>
    <submittedName>
        <fullName evidence="2">Uncharacterized protein</fullName>
    </submittedName>
</protein>
<name>A0A0D5XZ67_9PSED</name>
<proteinExistence type="predicted"/>
<feature type="region of interest" description="Disordered" evidence="1">
    <location>
        <begin position="50"/>
        <end position="73"/>
    </location>
</feature>
<dbReference type="Proteomes" id="UP000032748">
    <property type="component" value="Chromosome"/>
</dbReference>
<accession>A0A0D5XZ67</accession>
<gene>
    <name evidence="2" type="ORF">PCL1606_25690</name>
</gene>
<evidence type="ECO:0000256" key="1">
    <source>
        <dbReference type="SAM" id="MobiDB-lite"/>
    </source>
</evidence>
<dbReference type="KEGG" id="pcz:PCL1606_25690"/>
<reference evidence="2 3" key="1">
    <citation type="journal article" date="2015" name="Mol. Plant Microbe Interact.">
        <title>Comparative Genomic Analysis of Pseudomonas chlororaphis PCL1606 Reveals New Insight into Antifungal Compounds Involved in Biocontrol.</title>
        <authorList>
            <person name="Calderon C.E."/>
            <person name="Ramos C."/>
            <person name="de Vicente A."/>
            <person name="Cazorla F.M."/>
        </authorList>
    </citation>
    <scope>NUCLEOTIDE SEQUENCE [LARGE SCALE GENOMIC DNA]</scope>
    <source>
        <strain evidence="2 3">PCL1606</strain>
    </source>
</reference>
<dbReference type="AlphaFoldDB" id="A0A0D5XZ67"/>
<organism evidence="2 3">
    <name type="scientific">Pseudomonas chlororaphis</name>
    <dbReference type="NCBI Taxonomy" id="587753"/>
    <lineage>
        <taxon>Bacteria</taxon>
        <taxon>Pseudomonadati</taxon>
        <taxon>Pseudomonadota</taxon>
        <taxon>Gammaproteobacteria</taxon>
        <taxon>Pseudomonadales</taxon>
        <taxon>Pseudomonadaceae</taxon>
        <taxon>Pseudomonas</taxon>
    </lineage>
</organism>
<evidence type="ECO:0000313" key="3">
    <source>
        <dbReference type="Proteomes" id="UP000032748"/>
    </source>
</evidence>
<evidence type="ECO:0000313" key="2">
    <source>
        <dbReference type="EMBL" id="AKA24022.1"/>
    </source>
</evidence>
<sequence length="73" mass="7637">MQGSGQAAAQRSRVVAPRPAQVSYPGALAVLQGAEPGAVAQRKLTTFNSPRIRRASKNPAFWHTGVSPGPAKE</sequence>
<dbReference type="EMBL" id="CP011110">
    <property type="protein sequence ID" value="AKA24022.1"/>
    <property type="molecule type" value="Genomic_DNA"/>
</dbReference>